<sequence>MPLLQNRPGPTCQESPSVHGLNPPPPPAAPGDHVRRHETPDGERISWQEHSLKQKLPSEARASDRVKWVLCTSVWVLCTSVWVPCTSVWVPCTSLWAPCTSLWAPWDGAPPSSIPTTTVLLSFVRPESPSSPQEAPADGGGGLKDHRQSEGTRNVDILGCRKRTVHASCLLTANQLAVCFGEACLPVYATQTRPAKRPVKRLTRGCDSHPREPDFSGLEPATRTQVAGDESWEASAEGVMMEEEARPLLSSQHAADSRQASAGSLDIRAKRGFDGEIEMTLDLPHTVNC</sequence>
<feature type="compositionally biased region" description="Low complexity" evidence="1">
    <location>
        <begin position="126"/>
        <end position="137"/>
    </location>
</feature>
<dbReference type="Proteomes" id="UP000646548">
    <property type="component" value="Unassembled WGS sequence"/>
</dbReference>
<gene>
    <name evidence="2" type="ORF">FQA47_012644</name>
</gene>
<feature type="region of interest" description="Disordered" evidence="1">
    <location>
        <begin position="202"/>
        <end position="236"/>
    </location>
</feature>
<feature type="region of interest" description="Disordered" evidence="1">
    <location>
        <begin position="125"/>
        <end position="150"/>
    </location>
</feature>
<evidence type="ECO:0000256" key="1">
    <source>
        <dbReference type="SAM" id="MobiDB-lite"/>
    </source>
</evidence>
<dbReference type="AlphaFoldDB" id="A0A834F863"/>
<organism evidence="2 3">
    <name type="scientific">Oryzias melastigma</name>
    <name type="common">Marine medaka</name>
    <dbReference type="NCBI Taxonomy" id="30732"/>
    <lineage>
        <taxon>Eukaryota</taxon>
        <taxon>Metazoa</taxon>
        <taxon>Chordata</taxon>
        <taxon>Craniata</taxon>
        <taxon>Vertebrata</taxon>
        <taxon>Euteleostomi</taxon>
        <taxon>Actinopterygii</taxon>
        <taxon>Neopterygii</taxon>
        <taxon>Teleostei</taxon>
        <taxon>Neoteleostei</taxon>
        <taxon>Acanthomorphata</taxon>
        <taxon>Ovalentaria</taxon>
        <taxon>Atherinomorphae</taxon>
        <taxon>Beloniformes</taxon>
        <taxon>Adrianichthyidae</taxon>
        <taxon>Oryziinae</taxon>
        <taxon>Oryzias</taxon>
    </lineage>
</organism>
<protein>
    <submittedName>
        <fullName evidence="2">Uncharacterized protein</fullName>
    </submittedName>
</protein>
<evidence type="ECO:0000313" key="3">
    <source>
        <dbReference type="Proteomes" id="UP000646548"/>
    </source>
</evidence>
<reference evidence="2" key="1">
    <citation type="journal article" name="BMC Genomics">
        <title>Long-read sequencing and de novo genome assembly of marine medaka (Oryzias melastigma).</title>
        <authorList>
            <person name="Liang P."/>
            <person name="Saqib H.S.A."/>
            <person name="Ni X."/>
            <person name="Shen Y."/>
        </authorList>
    </citation>
    <scope>NUCLEOTIDE SEQUENCE</scope>
    <source>
        <strain evidence="2">Bigg-433</strain>
    </source>
</reference>
<dbReference type="EMBL" id="WKFB01000392">
    <property type="protein sequence ID" value="KAF6724441.1"/>
    <property type="molecule type" value="Genomic_DNA"/>
</dbReference>
<comment type="caution">
    <text evidence="2">The sequence shown here is derived from an EMBL/GenBank/DDBJ whole genome shotgun (WGS) entry which is preliminary data.</text>
</comment>
<name>A0A834F863_ORYME</name>
<feature type="compositionally biased region" description="Basic and acidic residues" evidence="1">
    <location>
        <begin position="204"/>
        <end position="214"/>
    </location>
</feature>
<proteinExistence type="predicted"/>
<feature type="region of interest" description="Disordered" evidence="1">
    <location>
        <begin position="1"/>
        <end position="39"/>
    </location>
</feature>
<evidence type="ECO:0000313" key="2">
    <source>
        <dbReference type="EMBL" id="KAF6724441.1"/>
    </source>
</evidence>
<accession>A0A834F863</accession>